<dbReference type="Pfam" id="PF00407">
    <property type="entry name" value="Bet_v_1"/>
    <property type="match status" value="1"/>
</dbReference>
<evidence type="ECO:0000256" key="3">
    <source>
        <dbReference type="ARBA" id="ARBA00023265"/>
    </source>
</evidence>
<dbReference type="GO" id="GO:0010427">
    <property type="term" value="F:abscisic acid binding"/>
    <property type="evidence" value="ECO:0007669"/>
    <property type="project" value="TreeGrafter"/>
</dbReference>
<reference evidence="5" key="1">
    <citation type="journal article" date="2020" name="bioRxiv">
        <title>Hybrid origin of Populus tomentosa Carr. identified through genome sequencing and phylogenomic analysis.</title>
        <authorList>
            <person name="An X."/>
            <person name="Gao K."/>
            <person name="Chen Z."/>
            <person name="Li J."/>
            <person name="Yang X."/>
            <person name="Yang X."/>
            <person name="Zhou J."/>
            <person name="Guo T."/>
            <person name="Zhao T."/>
            <person name="Huang S."/>
            <person name="Miao D."/>
            <person name="Khan W.U."/>
            <person name="Rao P."/>
            <person name="Ye M."/>
            <person name="Lei B."/>
            <person name="Liao W."/>
            <person name="Wang J."/>
            <person name="Ji L."/>
            <person name="Li Y."/>
            <person name="Guo B."/>
            <person name="Mustafa N.S."/>
            <person name="Li S."/>
            <person name="Yun Q."/>
            <person name="Keller S.R."/>
            <person name="Mao J."/>
            <person name="Zhang R."/>
            <person name="Strauss S.H."/>
        </authorList>
    </citation>
    <scope>NUCLEOTIDE SEQUENCE</scope>
    <source>
        <strain evidence="5">GM15</strain>
        <tissue evidence="5">Leaf</tissue>
    </source>
</reference>
<keyword evidence="3" id="KW-0568">Pathogenesis-related protein</keyword>
<dbReference type="GO" id="GO:0005737">
    <property type="term" value="C:cytoplasm"/>
    <property type="evidence" value="ECO:0007669"/>
    <property type="project" value="TreeGrafter"/>
</dbReference>
<organism evidence="5 6">
    <name type="scientific">Populus tomentosa</name>
    <name type="common">Chinese white poplar</name>
    <dbReference type="NCBI Taxonomy" id="118781"/>
    <lineage>
        <taxon>Eukaryota</taxon>
        <taxon>Viridiplantae</taxon>
        <taxon>Streptophyta</taxon>
        <taxon>Embryophyta</taxon>
        <taxon>Tracheophyta</taxon>
        <taxon>Spermatophyta</taxon>
        <taxon>Magnoliopsida</taxon>
        <taxon>eudicotyledons</taxon>
        <taxon>Gunneridae</taxon>
        <taxon>Pentapetalae</taxon>
        <taxon>rosids</taxon>
        <taxon>fabids</taxon>
        <taxon>Malpighiales</taxon>
        <taxon>Salicaceae</taxon>
        <taxon>Saliceae</taxon>
        <taxon>Populus</taxon>
    </lineage>
</organism>
<gene>
    <name evidence="5" type="ORF">POTOM_016671</name>
</gene>
<proteinExistence type="inferred from homology"/>
<evidence type="ECO:0000313" key="5">
    <source>
        <dbReference type="EMBL" id="KAG6776880.1"/>
    </source>
</evidence>
<dbReference type="Proteomes" id="UP000886885">
    <property type="component" value="Chromosome 4D"/>
</dbReference>
<dbReference type="GO" id="GO:0005634">
    <property type="term" value="C:nucleus"/>
    <property type="evidence" value="ECO:0007669"/>
    <property type="project" value="TreeGrafter"/>
</dbReference>
<name>A0A8X7ZXI9_POPTO</name>
<dbReference type="CDD" id="cd07816">
    <property type="entry name" value="Bet_v1-like"/>
    <property type="match status" value="1"/>
</dbReference>
<comment type="similarity">
    <text evidence="1">Belongs to the BetVI family.</text>
</comment>
<comment type="caution">
    <text evidence="5">The sequence shown here is derived from an EMBL/GenBank/DDBJ whole genome shotgun (WGS) entry which is preliminary data.</text>
</comment>
<keyword evidence="2" id="KW-0611">Plant defense</keyword>
<dbReference type="GO" id="GO:0004864">
    <property type="term" value="F:protein phosphatase inhibitor activity"/>
    <property type="evidence" value="ECO:0007669"/>
    <property type="project" value="TreeGrafter"/>
</dbReference>
<evidence type="ECO:0000256" key="2">
    <source>
        <dbReference type="ARBA" id="ARBA00022821"/>
    </source>
</evidence>
<dbReference type="InterPro" id="IPR000916">
    <property type="entry name" value="Bet_v_I/MLP"/>
</dbReference>
<dbReference type="PANTHER" id="PTHR31213">
    <property type="entry name" value="OS08G0374000 PROTEIN-RELATED"/>
    <property type="match status" value="1"/>
</dbReference>
<sequence>MGVITLENEFAIAVAPAKLFKAYCLDTDTLLPKILPEHIKSSEIIEGNGGPGTIRKITFAGGYFSLIEANVWKDAVEKVTYEHKFMSTPEGGSICKRTSTYYIKGDAEINRDQIKDVYGKKTAGLFKAIEAYFLANPDAQI</sequence>
<protein>
    <recommendedName>
        <fullName evidence="4">Bet v I/Major latex protein domain-containing protein</fullName>
    </recommendedName>
</protein>
<dbReference type="AlphaFoldDB" id="A0A8X7ZXI9"/>
<dbReference type="GO" id="GO:0006952">
    <property type="term" value="P:defense response"/>
    <property type="evidence" value="ECO:0007669"/>
    <property type="project" value="UniProtKB-KW"/>
</dbReference>
<dbReference type="GO" id="GO:0009738">
    <property type="term" value="P:abscisic acid-activated signaling pathway"/>
    <property type="evidence" value="ECO:0007669"/>
    <property type="project" value="TreeGrafter"/>
</dbReference>
<dbReference type="PANTHER" id="PTHR31213:SF55">
    <property type="entry name" value="STRESS-INDUCED PROTEIN SAM22"/>
    <property type="match status" value="1"/>
</dbReference>
<evidence type="ECO:0000313" key="6">
    <source>
        <dbReference type="Proteomes" id="UP000886885"/>
    </source>
</evidence>
<keyword evidence="6" id="KW-1185">Reference proteome</keyword>
<dbReference type="OrthoDB" id="811578at2759"/>
<dbReference type="GO" id="GO:0038023">
    <property type="term" value="F:signaling receptor activity"/>
    <property type="evidence" value="ECO:0007669"/>
    <property type="project" value="TreeGrafter"/>
</dbReference>
<feature type="domain" description="Bet v I/Major latex protein" evidence="4">
    <location>
        <begin position="1"/>
        <end position="60"/>
    </location>
</feature>
<dbReference type="FunFam" id="3.30.530.20:FF:000007">
    <property type="entry name" value="Major pollen allergen Bet v 1-A"/>
    <property type="match status" value="2"/>
</dbReference>
<dbReference type="EMBL" id="JAAWWB010000008">
    <property type="protein sequence ID" value="KAG6776880.1"/>
    <property type="molecule type" value="Genomic_DNA"/>
</dbReference>
<dbReference type="InterPro" id="IPR050279">
    <property type="entry name" value="Plant_def-hormone_signal"/>
</dbReference>
<evidence type="ECO:0000259" key="4">
    <source>
        <dbReference type="Pfam" id="PF00407"/>
    </source>
</evidence>
<evidence type="ECO:0000256" key="1">
    <source>
        <dbReference type="ARBA" id="ARBA00009744"/>
    </source>
</evidence>
<accession>A0A8X7ZXI9</accession>